<dbReference type="PANTHER" id="PTHR11538">
    <property type="entry name" value="PHENYLALANYL-TRNA SYNTHETASE"/>
    <property type="match status" value="1"/>
</dbReference>
<organism evidence="2 3">
    <name type="scientific">Nematostella vectensis</name>
    <name type="common">Starlet sea anemone</name>
    <dbReference type="NCBI Taxonomy" id="45351"/>
    <lineage>
        <taxon>Eukaryota</taxon>
        <taxon>Metazoa</taxon>
        <taxon>Cnidaria</taxon>
        <taxon>Anthozoa</taxon>
        <taxon>Hexacorallia</taxon>
        <taxon>Actiniaria</taxon>
        <taxon>Edwardsiidae</taxon>
        <taxon>Nematostella</taxon>
    </lineage>
</organism>
<dbReference type="EMBL" id="DS473228">
    <property type="protein sequence ID" value="EDO27420.1"/>
    <property type="molecule type" value="Genomic_DNA"/>
</dbReference>
<dbReference type="AlphaFoldDB" id="A7T9A7"/>
<dbReference type="OMA" id="RTFGSAC"/>
<proteinExistence type="predicted"/>
<sequence length="214" mass="23475">MALIDPSFHPGPTLIVGDGNFSFSLCLAKALHENVDIYATSLDTKEQLETNEFALQNLQELSSFPNVKAFHGVDATKLEKQFKSLQFPRIIFNFPHTGGKVKISNCRKLLERFFICASNHLTPTTGVVCVSLCQGQGGTPCDVPQRDYGNTWKVVEQAAKAGLILMDVLPFRGSDYPIYNSAGFKGHLNKGFSTTRGLTHLFSHGTPLEPISSV</sequence>
<feature type="non-terminal residue" evidence="2">
    <location>
        <position position="1"/>
    </location>
</feature>
<dbReference type="PANTHER" id="PTHR11538:SF26">
    <property type="entry name" value="FERREDOXIN-FOLD ANTICODON-BINDING DOMAIN-CONTAINING PROTEIN 1"/>
    <property type="match status" value="1"/>
</dbReference>
<dbReference type="InterPro" id="IPR019446">
    <property type="entry name" value="BMT5-like"/>
</dbReference>
<evidence type="ECO:0000259" key="1">
    <source>
        <dbReference type="Pfam" id="PF10354"/>
    </source>
</evidence>
<dbReference type="eggNOG" id="KOG4174">
    <property type="taxonomic scope" value="Eukaryota"/>
</dbReference>
<dbReference type="InParanoid" id="A7T9A7"/>
<dbReference type="STRING" id="45351.A7T9A7"/>
<dbReference type="PhylomeDB" id="A7T9A7"/>
<dbReference type="KEGG" id="nve:5497715"/>
<protein>
    <recommendedName>
        <fullName evidence="1">25S rRNA (uridine-N(3))-methyltransferase BMT5-like domain-containing protein</fullName>
    </recommendedName>
</protein>
<feature type="domain" description="25S rRNA (uridine-N(3))-methyltransferase BMT5-like" evidence="1">
    <location>
        <begin position="14"/>
        <end position="182"/>
    </location>
</feature>
<evidence type="ECO:0000313" key="2">
    <source>
        <dbReference type="EMBL" id="EDO27420.1"/>
    </source>
</evidence>
<dbReference type="Pfam" id="PF10354">
    <property type="entry name" value="BMT5-like"/>
    <property type="match status" value="1"/>
</dbReference>
<dbReference type="Proteomes" id="UP000001593">
    <property type="component" value="Unassembled WGS sequence"/>
</dbReference>
<accession>A7T9A7</accession>
<keyword evidence="3" id="KW-1185">Reference proteome</keyword>
<gene>
    <name evidence="2" type="ORF">NEMVEDRAFT_v1g224098</name>
</gene>
<dbReference type="SUPFAM" id="SSF53335">
    <property type="entry name" value="S-adenosyl-L-methionine-dependent methyltransferases"/>
    <property type="match status" value="1"/>
</dbReference>
<name>A7T9A7_NEMVE</name>
<dbReference type="HOGENOM" id="CLU_035438_3_1_1"/>
<reference evidence="2 3" key="1">
    <citation type="journal article" date="2007" name="Science">
        <title>Sea anemone genome reveals ancestral eumetazoan gene repertoire and genomic organization.</title>
        <authorList>
            <person name="Putnam N.H."/>
            <person name="Srivastava M."/>
            <person name="Hellsten U."/>
            <person name="Dirks B."/>
            <person name="Chapman J."/>
            <person name="Salamov A."/>
            <person name="Terry A."/>
            <person name="Shapiro H."/>
            <person name="Lindquist E."/>
            <person name="Kapitonov V.V."/>
            <person name="Jurka J."/>
            <person name="Genikhovich G."/>
            <person name="Grigoriev I.V."/>
            <person name="Lucas S.M."/>
            <person name="Steele R.E."/>
            <person name="Finnerty J.R."/>
            <person name="Technau U."/>
            <person name="Martindale M.Q."/>
            <person name="Rokhsar D.S."/>
        </authorList>
    </citation>
    <scope>NUCLEOTIDE SEQUENCE [LARGE SCALE GENOMIC DNA]</scope>
    <source>
        <strain evidence="3">CH2 X CH6</strain>
    </source>
</reference>
<evidence type="ECO:0000313" key="3">
    <source>
        <dbReference type="Proteomes" id="UP000001593"/>
    </source>
</evidence>
<dbReference type="GO" id="GO:0005737">
    <property type="term" value="C:cytoplasm"/>
    <property type="evidence" value="ECO:0000318"/>
    <property type="project" value="GO_Central"/>
</dbReference>
<dbReference type="GO" id="GO:0070042">
    <property type="term" value="F:rRNA (uridine-N3-)-methyltransferase activity"/>
    <property type="evidence" value="ECO:0000318"/>
    <property type="project" value="GO_Central"/>
</dbReference>
<dbReference type="GO" id="GO:0070475">
    <property type="term" value="P:rRNA base methylation"/>
    <property type="evidence" value="ECO:0000318"/>
    <property type="project" value="GO_Central"/>
</dbReference>
<dbReference type="InterPro" id="IPR029063">
    <property type="entry name" value="SAM-dependent_MTases_sf"/>
</dbReference>